<dbReference type="Gene3D" id="1.20.1440.170">
    <property type="entry name" value="Translation machinery-associated protein 16-like"/>
    <property type="match status" value="1"/>
</dbReference>
<dbReference type="InterPro" id="IPR021346">
    <property type="entry name" value="Tma16"/>
</dbReference>
<protein>
    <submittedName>
        <fullName evidence="3">DEKNAAC101216</fullName>
    </submittedName>
</protein>
<gene>
    <name evidence="3" type="ORF">BRENAR_LOCUS1043</name>
</gene>
<dbReference type="GO" id="GO:0005634">
    <property type="term" value="C:nucleus"/>
    <property type="evidence" value="ECO:0007669"/>
    <property type="project" value="TreeGrafter"/>
</dbReference>
<dbReference type="STRING" id="13370.A0A448YHE4"/>
<name>A0A448YHE4_BRENA</name>
<comment type="similarity">
    <text evidence="1">Belongs to the TMA16 family.</text>
</comment>
<organism evidence="3 4">
    <name type="scientific">Brettanomyces naardenensis</name>
    <name type="common">Yeast</name>
    <dbReference type="NCBI Taxonomy" id="13370"/>
    <lineage>
        <taxon>Eukaryota</taxon>
        <taxon>Fungi</taxon>
        <taxon>Dikarya</taxon>
        <taxon>Ascomycota</taxon>
        <taxon>Saccharomycotina</taxon>
        <taxon>Pichiomycetes</taxon>
        <taxon>Pichiales</taxon>
        <taxon>Pichiaceae</taxon>
        <taxon>Brettanomyces</taxon>
    </lineage>
</organism>
<dbReference type="PANTHER" id="PTHR13349:SF2">
    <property type="entry name" value="TRANSLATION MACHINERY-ASSOCIATED PROTEIN 16"/>
    <property type="match status" value="1"/>
</dbReference>
<evidence type="ECO:0000256" key="2">
    <source>
        <dbReference type="SAM" id="MobiDB-lite"/>
    </source>
</evidence>
<sequence length="174" mass="20318">MSNAKSLRKVAKMLKHKKSALHPDSRKAKLLAKATLRQEKISRTKLNSQLKKQDGLMVVSFIQDYIKEGEFAQKETFTVSDVRDMIDKFIRRDDEESEQLKKSRRPGRPAPKRQELLKMRREHEYHIFSTGMSVPDLTDIKNVELFRKWKGDRGGLTAIKFVEVKQGQDDDMEE</sequence>
<dbReference type="FunCoup" id="A0A448YHE4">
    <property type="interactions" value="353"/>
</dbReference>
<accession>A0A448YHE4</accession>
<dbReference type="OrthoDB" id="270284at2759"/>
<feature type="region of interest" description="Disordered" evidence="2">
    <location>
        <begin position="94"/>
        <end position="114"/>
    </location>
</feature>
<dbReference type="InterPro" id="IPR038356">
    <property type="entry name" value="Tma16_sf"/>
</dbReference>
<evidence type="ECO:0000256" key="1">
    <source>
        <dbReference type="ARBA" id="ARBA00034127"/>
    </source>
</evidence>
<dbReference type="PANTHER" id="PTHR13349">
    <property type="entry name" value="TRANSLATION MACHINERY-ASSOCIATED PROTEIN 16"/>
    <property type="match status" value="1"/>
</dbReference>
<dbReference type="AlphaFoldDB" id="A0A448YHE4"/>
<evidence type="ECO:0000313" key="4">
    <source>
        <dbReference type="Proteomes" id="UP000290900"/>
    </source>
</evidence>
<reference evidence="3 4" key="1">
    <citation type="submission" date="2018-12" db="EMBL/GenBank/DDBJ databases">
        <authorList>
            <person name="Tiukova I."/>
            <person name="Dainat J."/>
        </authorList>
    </citation>
    <scope>NUCLEOTIDE SEQUENCE [LARGE SCALE GENOMIC DNA]</scope>
</reference>
<dbReference type="EMBL" id="CAACVR010000003">
    <property type="protein sequence ID" value="VEU20308.1"/>
    <property type="molecule type" value="Genomic_DNA"/>
</dbReference>
<dbReference type="Pfam" id="PF11176">
    <property type="entry name" value="Tma16"/>
    <property type="match status" value="1"/>
</dbReference>
<feature type="compositionally biased region" description="Basic residues" evidence="2">
    <location>
        <begin position="102"/>
        <end position="111"/>
    </location>
</feature>
<dbReference type="Proteomes" id="UP000290900">
    <property type="component" value="Unassembled WGS sequence"/>
</dbReference>
<dbReference type="InParanoid" id="A0A448YHE4"/>
<keyword evidence="4" id="KW-1185">Reference proteome</keyword>
<proteinExistence type="inferred from homology"/>
<evidence type="ECO:0000313" key="3">
    <source>
        <dbReference type="EMBL" id="VEU20308.1"/>
    </source>
</evidence>